<dbReference type="Pfam" id="PF10735">
    <property type="entry name" value="DUF2526"/>
    <property type="match status" value="1"/>
</dbReference>
<protein>
    <submittedName>
        <fullName evidence="1">DUF2526 domain-containing protein</fullName>
    </submittedName>
</protein>
<evidence type="ECO:0000313" key="1">
    <source>
        <dbReference type="EMBL" id="PLO62375.1"/>
    </source>
</evidence>
<accession>A0A2J5P952</accession>
<evidence type="ECO:0000313" key="2">
    <source>
        <dbReference type="Proteomes" id="UP000234667"/>
    </source>
</evidence>
<dbReference type="EMBL" id="PIDR01001494">
    <property type="protein sequence ID" value="PLO62375.1"/>
    <property type="molecule type" value="Genomic_DNA"/>
</dbReference>
<organism evidence="1 2">
    <name type="scientific">Klebsiella michiganensis</name>
    <dbReference type="NCBI Taxonomy" id="1134687"/>
    <lineage>
        <taxon>Bacteria</taxon>
        <taxon>Pseudomonadati</taxon>
        <taxon>Pseudomonadota</taxon>
        <taxon>Gammaproteobacteria</taxon>
        <taxon>Enterobacterales</taxon>
        <taxon>Enterobacteriaceae</taxon>
        <taxon>Klebsiella/Raoultella group</taxon>
        <taxon>Klebsiella</taxon>
    </lineage>
</organism>
<comment type="caution">
    <text evidence="1">The sequence shown here is derived from an EMBL/GenBank/DDBJ whole genome shotgun (WGS) entry which is preliminary data.</text>
</comment>
<gene>
    <name evidence="1" type="ORF">CWN49_30745</name>
</gene>
<reference evidence="1 2" key="2">
    <citation type="submission" date="2018-01" db="EMBL/GenBank/DDBJ databases">
        <title>Genomic study of Klebsiella pneumoniae.</title>
        <authorList>
            <person name="Yang Y."/>
            <person name="Bicalho R."/>
        </authorList>
    </citation>
    <scope>NUCLEOTIDE SEQUENCE [LARGE SCALE GENOMIC DNA]</scope>
    <source>
        <strain evidence="1 2">A10</strain>
    </source>
</reference>
<dbReference type="Proteomes" id="UP000234667">
    <property type="component" value="Unassembled WGS sequence"/>
</dbReference>
<name>A0A2J5P952_9ENTR</name>
<dbReference type="AlphaFoldDB" id="A0A2J5P952"/>
<proteinExistence type="predicted"/>
<sequence>MSHLDEVVARVDAAIAESVIS</sequence>
<reference evidence="1 2" key="1">
    <citation type="submission" date="2017-11" db="EMBL/GenBank/DDBJ databases">
        <authorList>
            <person name="Han C.G."/>
        </authorList>
    </citation>
    <scope>NUCLEOTIDE SEQUENCE [LARGE SCALE GENOMIC DNA]</scope>
    <source>
        <strain evidence="1 2">A10</strain>
    </source>
</reference>
<feature type="non-terminal residue" evidence="1">
    <location>
        <position position="21"/>
    </location>
</feature>
<dbReference type="InterPro" id="IPR019671">
    <property type="entry name" value="DUF2526"/>
</dbReference>